<gene>
    <name evidence="1" type="ORF">C1871_00765</name>
</gene>
<organism evidence="1 2">
    <name type="scientific">Eggerthella lenta</name>
    <name type="common">Eubacterium lentum</name>
    <dbReference type="NCBI Taxonomy" id="84112"/>
    <lineage>
        <taxon>Bacteria</taxon>
        <taxon>Bacillati</taxon>
        <taxon>Actinomycetota</taxon>
        <taxon>Coriobacteriia</taxon>
        <taxon>Eggerthellales</taxon>
        <taxon>Eggerthellaceae</taxon>
        <taxon>Eggerthella</taxon>
    </lineage>
</organism>
<comment type="caution">
    <text evidence="1">The sequence shown here is derived from an EMBL/GenBank/DDBJ whole genome shotgun (WGS) entry which is preliminary data.</text>
</comment>
<proteinExistence type="predicted"/>
<name>A0A369NEQ5_EGGLN</name>
<evidence type="ECO:0000313" key="2">
    <source>
        <dbReference type="Proteomes" id="UP000253857"/>
    </source>
</evidence>
<evidence type="ECO:0000313" key="1">
    <source>
        <dbReference type="EMBL" id="RDB89034.1"/>
    </source>
</evidence>
<reference evidence="1 2" key="1">
    <citation type="journal article" date="2018" name="Elife">
        <title>Discovery and characterization of a prevalent human gut bacterial enzyme sufficient for the inactivation of a family of plant toxins.</title>
        <authorList>
            <person name="Koppel N."/>
            <person name="Bisanz J.E."/>
            <person name="Pandelia M.E."/>
            <person name="Turnbaugh P.J."/>
            <person name="Balskus E.P."/>
        </authorList>
    </citation>
    <scope>NUCLEOTIDE SEQUENCE [LARGE SCALE GENOMIC DNA]</scope>
    <source>
        <strain evidence="1 2">FAA1-1-60AUCSF</strain>
    </source>
</reference>
<dbReference type="EMBL" id="PPTY01000001">
    <property type="protein sequence ID" value="RDB89034.1"/>
    <property type="molecule type" value="Genomic_DNA"/>
</dbReference>
<protein>
    <submittedName>
        <fullName evidence="1">Uncharacterized protein</fullName>
    </submittedName>
</protein>
<dbReference type="AlphaFoldDB" id="A0A369NEQ5"/>
<sequence length="88" mass="10221">MPWYPNEEEPGHSYAVETSAEKLVADYARVALFDVEEMDYIEYRVILRDAFIAKLNATEQGREYLNKAWLLSRTDNDRDKSRAVFGDG</sequence>
<dbReference type="Proteomes" id="UP000253857">
    <property type="component" value="Unassembled WGS sequence"/>
</dbReference>
<accession>A0A369NEQ5</accession>
<dbReference type="RefSeq" id="WP_052106144.1">
    <property type="nucleotide sequence ID" value="NZ_PPTY01000001.1"/>
</dbReference>